<dbReference type="Gene3D" id="1.10.150.20">
    <property type="entry name" value="5' to 3' exonuclease, C-terminal subdomain"/>
    <property type="match status" value="1"/>
</dbReference>
<keyword evidence="1" id="KW-0547">Nucleotide-binding</keyword>
<dbReference type="GO" id="GO:0004386">
    <property type="term" value="F:helicase activity"/>
    <property type="evidence" value="ECO:0007669"/>
    <property type="project" value="UniProtKB-KW"/>
</dbReference>
<dbReference type="AlphaFoldDB" id="A0A6G3MM67"/>
<dbReference type="Pfam" id="PF14520">
    <property type="entry name" value="HHH_5"/>
    <property type="match status" value="1"/>
</dbReference>
<reference evidence="1" key="1">
    <citation type="submission" date="2018-11" db="EMBL/GenBank/DDBJ databases">
        <title>Henneguya salminicola genome and transcriptome.</title>
        <authorList>
            <person name="Yahalomi D."/>
            <person name="Atkinson S.D."/>
            <person name="Neuhof M."/>
            <person name="Chang E.S."/>
            <person name="Philippe H."/>
            <person name="Cartwright P."/>
            <person name="Bartholomew J.L."/>
            <person name="Huchon D."/>
        </authorList>
    </citation>
    <scope>NUCLEOTIDE SEQUENCE</scope>
    <source>
        <strain evidence="1">Hz1</strain>
        <tissue evidence="1">Whole</tissue>
    </source>
</reference>
<dbReference type="EMBL" id="GHBP01015970">
    <property type="protein sequence ID" value="NDJ95148.1"/>
    <property type="molecule type" value="Transcribed_RNA"/>
</dbReference>
<evidence type="ECO:0000313" key="1">
    <source>
        <dbReference type="EMBL" id="NDJ95148.1"/>
    </source>
</evidence>
<organism evidence="1">
    <name type="scientific">Henneguya salminicola</name>
    <name type="common">Myxosporean</name>
    <dbReference type="NCBI Taxonomy" id="69463"/>
    <lineage>
        <taxon>Eukaryota</taxon>
        <taxon>Metazoa</taxon>
        <taxon>Cnidaria</taxon>
        <taxon>Myxozoa</taxon>
        <taxon>Myxosporea</taxon>
        <taxon>Bivalvulida</taxon>
        <taxon>Platysporina</taxon>
        <taxon>Myxobolidae</taxon>
        <taxon>Henneguya</taxon>
    </lineage>
</organism>
<proteinExistence type="predicted"/>
<accession>A0A6G3MM67</accession>
<keyword evidence="1" id="KW-0067">ATP-binding</keyword>
<keyword evidence="1" id="KW-0347">Helicase</keyword>
<dbReference type="SUPFAM" id="SSF158702">
    <property type="entry name" value="Sec63 N-terminal domain-like"/>
    <property type="match status" value="1"/>
</dbReference>
<sequence>MKEFWHIKLLLEEMTKKLSLINSLEVLPLLEISGVKQVYISCKLIKARAKQLYKAGYKTVSEVASAESENLITTIPHLSRRQAASIISSARVDA</sequence>
<keyword evidence="1" id="KW-0378">Hydrolase</keyword>
<name>A0A6G3MM67_HENSL</name>
<protein>
    <submittedName>
        <fullName evidence="1">Helicase POLQ-like (Trinotate prediction)</fullName>
    </submittedName>
</protein>